<accession>A0A1B9F4G8</accession>
<dbReference type="EMBL" id="MAGO01000009">
    <property type="protein sequence ID" value="OCC14715.1"/>
    <property type="molecule type" value="Genomic_DNA"/>
</dbReference>
<reference evidence="1 2" key="1">
    <citation type="submission" date="2016-06" db="EMBL/GenBank/DDBJ databases">
        <title>Respiratory ammonification of nitrate coupled to the oxidation of elemental sulfur in deep-sea autotrophic thermophilic bacteria.</title>
        <authorList>
            <person name="Slobodkina G.B."/>
            <person name="Mardanov A.V."/>
            <person name="Ravin N.V."/>
            <person name="Frolova A.A."/>
            <person name="Viryasiv M.B."/>
            <person name="Chernyh N.A."/>
            <person name="Bonch-Osmolovskaya E.A."/>
            <person name="Slobodkin A.I."/>
        </authorList>
    </citation>
    <scope>NUCLEOTIDE SEQUENCE [LARGE SCALE GENOMIC DNA]</scope>
    <source>
        <strain evidence="1 2">S69</strain>
    </source>
</reference>
<evidence type="ECO:0000313" key="1">
    <source>
        <dbReference type="EMBL" id="OCC14715.1"/>
    </source>
</evidence>
<gene>
    <name evidence="1" type="ORF">DBT_1775</name>
</gene>
<protein>
    <submittedName>
        <fullName evidence="1">Uncharacterized protein</fullName>
    </submittedName>
</protein>
<name>A0A1B9F4G8_9BACT</name>
<evidence type="ECO:0000313" key="2">
    <source>
        <dbReference type="Proteomes" id="UP000093080"/>
    </source>
</evidence>
<dbReference type="Proteomes" id="UP000093080">
    <property type="component" value="Unassembled WGS sequence"/>
</dbReference>
<dbReference type="STRING" id="1156395.DBT_1775"/>
<comment type="caution">
    <text evidence="1">The sequence shown here is derived from an EMBL/GenBank/DDBJ whole genome shotgun (WGS) entry which is preliminary data.</text>
</comment>
<sequence>MYLSPLEMKDWDEREKDLYNEPKEELKIIVRADLARAFRRCVWMEVNETGLSPYEVQNLLIEELLKNRGC</sequence>
<proteinExistence type="predicted"/>
<dbReference type="AlphaFoldDB" id="A0A1B9F4G8"/>
<keyword evidence="2" id="KW-1185">Reference proteome</keyword>
<organism evidence="1 2">
    <name type="scientific">Dissulfuribacter thermophilus</name>
    <dbReference type="NCBI Taxonomy" id="1156395"/>
    <lineage>
        <taxon>Bacteria</taxon>
        <taxon>Pseudomonadati</taxon>
        <taxon>Thermodesulfobacteriota</taxon>
        <taxon>Dissulfuribacteria</taxon>
        <taxon>Dissulfuribacterales</taxon>
        <taxon>Dissulfuribacteraceae</taxon>
        <taxon>Dissulfuribacter</taxon>
    </lineage>
</organism>